<comment type="caution">
    <text evidence="9">The sequence shown here is derived from an EMBL/GenBank/DDBJ whole genome shotgun (WGS) entry which is preliminary data.</text>
</comment>
<organism evidence="9 11">
    <name type="scientific">Frigoribacterium faeni</name>
    <dbReference type="NCBI Taxonomy" id="145483"/>
    <lineage>
        <taxon>Bacteria</taxon>
        <taxon>Bacillati</taxon>
        <taxon>Actinomycetota</taxon>
        <taxon>Actinomycetes</taxon>
        <taxon>Micrococcales</taxon>
        <taxon>Microbacteriaceae</taxon>
        <taxon>Frigoribacterium</taxon>
    </lineage>
</organism>
<dbReference type="Pfam" id="PF07690">
    <property type="entry name" value="MFS_1"/>
    <property type="match status" value="1"/>
</dbReference>
<feature type="domain" description="Major facilitator superfamily (MFS) profile" evidence="7">
    <location>
        <begin position="23"/>
        <end position="439"/>
    </location>
</feature>
<proteinExistence type="predicted"/>
<gene>
    <name evidence="9" type="ORF">FB463_002213</name>
    <name evidence="8" type="ORF">FFA01_25600</name>
</gene>
<evidence type="ECO:0000256" key="1">
    <source>
        <dbReference type="ARBA" id="ARBA00004651"/>
    </source>
</evidence>
<feature type="transmembrane region" description="Helical" evidence="6">
    <location>
        <begin position="296"/>
        <end position="316"/>
    </location>
</feature>
<dbReference type="PROSITE" id="PS50850">
    <property type="entry name" value="MFS"/>
    <property type="match status" value="1"/>
</dbReference>
<feature type="transmembrane region" description="Helical" evidence="6">
    <location>
        <begin position="255"/>
        <end position="284"/>
    </location>
</feature>
<sequence>MTIAPSRPSTPSTVPPLTFPLAGLLALAVATFLSISGEMLPTGLLPEMSTELGVSESSIGLLVSVFAFTVVLTSTSLTHLTRRLPRHLLIVGLIVVLAISAALTAIAPSYELVVASRILGGLAHGTFWAIGGAYAAHLVPREQVGRALAVAMSGGTLAFVLGVPLGTALGQALGWRAAFGILAGAMALGAVLVWRLLPPVPASPGDEHAAASASADADGTEAATTVVPATGSVPIVPTRASSGAPRRGSLPSPSVLGVVFSCVITAVFMVGHYSFFTFIAPYLVRSTGIAESSLSAALFAFGIAGGVGLLMVGWFLGKRPRVSIPIGIAVVAVAVFAMMMFEGQPTPSLIAFVVWGVTFGALPPLFQTRMLQVAPARMRDLASAFYTTGFNAGIGGGALIGAIVLDGAGLDALPVLYIVVAAVMLVVVLVTDRVLAVRSARAAA</sequence>
<dbReference type="PANTHER" id="PTHR43124:SF3">
    <property type="entry name" value="CHLORAMPHENICOL EFFLUX PUMP RV0191"/>
    <property type="match status" value="1"/>
</dbReference>
<feature type="transmembrane region" description="Helical" evidence="6">
    <location>
        <begin position="17"/>
        <end position="37"/>
    </location>
</feature>
<feature type="transmembrane region" description="Helical" evidence="6">
    <location>
        <begin position="323"/>
        <end position="341"/>
    </location>
</feature>
<dbReference type="SUPFAM" id="SSF103473">
    <property type="entry name" value="MFS general substrate transporter"/>
    <property type="match status" value="1"/>
</dbReference>
<evidence type="ECO:0000256" key="4">
    <source>
        <dbReference type="ARBA" id="ARBA00022989"/>
    </source>
</evidence>
<evidence type="ECO:0000256" key="2">
    <source>
        <dbReference type="ARBA" id="ARBA00022475"/>
    </source>
</evidence>
<dbReference type="Proteomes" id="UP000522688">
    <property type="component" value="Unassembled WGS sequence"/>
</dbReference>
<evidence type="ECO:0000256" key="6">
    <source>
        <dbReference type="SAM" id="Phobius"/>
    </source>
</evidence>
<evidence type="ECO:0000313" key="11">
    <source>
        <dbReference type="Proteomes" id="UP000522688"/>
    </source>
</evidence>
<keyword evidence="3 6" id="KW-0812">Transmembrane</keyword>
<accession>A0A7W3JJN1</accession>
<dbReference type="CDD" id="cd17324">
    <property type="entry name" value="MFS_NepI_like"/>
    <property type="match status" value="1"/>
</dbReference>
<evidence type="ECO:0000313" key="8">
    <source>
        <dbReference type="EMBL" id="GEK84251.1"/>
    </source>
</evidence>
<name>A0A7W3JJN1_9MICO</name>
<dbReference type="InterPro" id="IPR050189">
    <property type="entry name" value="MFS_Efflux_Transporters"/>
</dbReference>
<feature type="transmembrane region" description="Helical" evidence="6">
    <location>
        <begin position="347"/>
        <end position="365"/>
    </location>
</feature>
<dbReference type="AlphaFoldDB" id="A0A7W3JJN1"/>
<dbReference type="InterPro" id="IPR011701">
    <property type="entry name" value="MFS"/>
</dbReference>
<evidence type="ECO:0000313" key="9">
    <source>
        <dbReference type="EMBL" id="MBA8813964.1"/>
    </source>
</evidence>
<keyword evidence="5 6" id="KW-0472">Membrane</keyword>
<evidence type="ECO:0000259" key="7">
    <source>
        <dbReference type="PROSITE" id="PS50850"/>
    </source>
</evidence>
<feature type="transmembrane region" description="Helical" evidence="6">
    <location>
        <begin position="173"/>
        <end position="194"/>
    </location>
</feature>
<dbReference type="GO" id="GO:0005886">
    <property type="term" value="C:plasma membrane"/>
    <property type="evidence" value="ECO:0007669"/>
    <property type="project" value="UniProtKB-SubCell"/>
</dbReference>
<dbReference type="InterPro" id="IPR020846">
    <property type="entry name" value="MFS_dom"/>
</dbReference>
<evidence type="ECO:0000256" key="5">
    <source>
        <dbReference type="ARBA" id="ARBA00023136"/>
    </source>
</evidence>
<dbReference type="EMBL" id="BJUV01000031">
    <property type="protein sequence ID" value="GEK84251.1"/>
    <property type="molecule type" value="Genomic_DNA"/>
</dbReference>
<reference evidence="9 11" key="2">
    <citation type="submission" date="2020-07" db="EMBL/GenBank/DDBJ databases">
        <title>Sequencing the genomes of 1000 actinobacteria strains.</title>
        <authorList>
            <person name="Klenk H.-P."/>
        </authorList>
    </citation>
    <scope>NUCLEOTIDE SEQUENCE [LARGE SCALE GENOMIC DNA]</scope>
    <source>
        <strain evidence="9 11">DSM 10309</strain>
    </source>
</reference>
<feature type="transmembrane region" description="Helical" evidence="6">
    <location>
        <begin position="89"/>
        <end position="108"/>
    </location>
</feature>
<dbReference type="OrthoDB" id="2810795at2"/>
<reference evidence="8 10" key="1">
    <citation type="submission" date="2019-07" db="EMBL/GenBank/DDBJ databases">
        <title>Whole genome shotgun sequence of Frigoribacterium faeni NBRC 103066.</title>
        <authorList>
            <person name="Hosoyama A."/>
            <person name="Uohara A."/>
            <person name="Ohji S."/>
            <person name="Ichikawa N."/>
        </authorList>
    </citation>
    <scope>NUCLEOTIDE SEQUENCE [LARGE SCALE GENOMIC DNA]</scope>
    <source>
        <strain evidence="8 10">NBRC 103066</strain>
    </source>
</reference>
<dbReference type="PANTHER" id="PTHR43124">
    <property type="entry name" value="PURINE EFFLUX PUMP PBUE"/>
    <property type="match status" value="1"/>
</dbReference>
<keyword evidence="10" id="KW-1185">Reference proteome</keyword>
<evidence type="ECO:0000256" key="3">
    <source>
        <dbReference type="ARBA" id="ARBA00022692"/>
    </source>
</evidence>
<dbReference type="RefSeq" id="WP_146856580.1">
    <property type="nucleotide sequence ID" value="NZ_BAAAHR010000003.1"/>
</dbReference>
<dbReference type="EMBL" id="JACGWW010000002">
    <property type="protein sequence ID" value="MBA8813964.1"/>
    <property type="molecule type" value="Genomic_DNA"/>
</dbReference>
<evidence type="ECO:0000313" key="10">
    <source>
        <dbReference type="Proteomes" id="UP000321154"/>
    </source>
</evidence>
<dbReference type="InterPro" id="IPR036259">
    <property type="entry name" value="MFS_trans_sf"/>
</dbReference>
<dbReference type="GO" id="GO:0022857">
    <property type="term" value="F:transmembrane transporter activity"/>
    <property type="evidence" value="ECO:0007669"/>
    <property type="project" value="InterPro"/>
</dbReference>
<comment type="subcellular location">
    <subcellularLocation>
        <location evidence="1">Cell membrane</location>
        <topology evidence="1">Multi-pass membrane protein</topology>
    </subcellularLocation>
</comment>
<feature type="transmembrane region" description="Helical" evidence="6">
    <location>
        <begin position="114"/>
        <end position="135"/>
    </location>
</feature>
<protein>
    <submittedName>
        <fullName evidence="8">MFS transporter</fullName>
    </submittedName>
    <submittedName>
        <fullName evidence="9">Putative MFS family arabinose efflux permease</fullName>
    </submittedName>
</protein>
<keyword evidence="2" id="KW-1003">Cell membrane</keyword>
<dbReference type="Gene3D" id="1.20.1250.20">
    <property type="entry name" value="MFS general substrate transporter like domains"/>
    <property type="match status" value="1"/>
</dbReference>
<dbReference type="Proteomes" id="UP000321154">
    <property type="component" value="Unassembled WGS sequence"/>
</dbReference>
<feature type="transmembrane region" description="Helical" evidence="6">
    <location>
        <begin position="385"/>
        <end position="405"/>
    </location>
</feature>
<keyword evidence="4 6" id="KW-1133">Transmembrane helix</keyword>
<feature type="transmembrane region" description="Helical" evidence="6">
    <location>
        <begin position="147"/>
        <end position="167"/>
    </location>
</feature>
<feature type="transmembrane region" description="Helical" evidence="6">
    <location>
        <begin position="411"/>
        <end position="431"/>
    </location>
</feature>
<feature type="transmembrane region" description="Helical" evidence="6">
    <location>
        <begin position="57"/>
        <end position="77"/>
    </location>
</feature>